<comment type="caution">
    <text evidence="2">The sequence shown here is derived from an EMBL/GenBank/DDBJ whole genome shotgun (WGS) entry which is preliminary data.</text>
</comment>
<dbReference type="SUPFAM" id="SSF52047">
    <property type="entry name" value="RNI-like"/>
    <property type="match status" value="1"/>
</dbReference>
<dbReference type="GO" id="GO:0031146">
    <property type="term" value="P:SCF-dependent proteasomal ubiquitin-dependent protein catabolic process"/>
    <property type="evidence" value="ECO:0007669"/>
    <property type="project" value="TreeGrafter"/>
</dbReference>
<reference evidence="2" key="1">
    <citation type="submission" date="2023-06" db="EMBL/GenBank/DDBJ databases">
        <authorList>
            <consortium name="Lawrence Berkeley National Laboratory"/>
            <person name="Ahrendt S."/>
            <person name="Sahu N."/>
            <person name="Indic B."/>
            <person name="Wong-Bajracharya J."/>
            <person name="Merenyi Z."/>
            <person name="Ke H.-M."/>
            <person name="Monk M."/>
            <person name="Kocsube S."/>
            <person name="Drula E."/>
            <person name="Lipzen A."/>
            <person name="Balint B."/>
            <person name="Henrissat B."/>
            <person name="Andreopoulos B."/>
            <person name="Martin F.M."/>
            <person name="Harder C.B."/>
            <person name="Rigling D."/>
            <person name="Ford K.L."/>
            <person name="Foster G.D."/>
            <person name="Pangilinan J."/>
            <person name="Papanicolaou A."/>
            <person name="Barry K."/>
            <person name="LaButti K."/>
            <person name="Viragh M."/>
            <person name="Koriabine M."/>
            <person name="Yan M."/>
            <person name="Riley R."/>
            <person name="Champramary S."/>
            <person name="Plett K.L."/>
            <person name="Tsai I.J."/>
            <person name="Slot J."/>
            <person name="Sipos G."/>
            <person name="Plett J."/>
            <person name="Nagy L.G."/>
            <person name="Grigoriev I.V."/>
        </authorList>
    </citation>
    <scope>NUCLEOTIDE SEQUENCE</scope>
    <source>
        <strain evidence="2">ICMP 16352</strain>
    </source>
</reference>
<dbReference type="AlphaFoldDB" id="A0AA39NWG9"/>
<dbReference type="GO" id="GO:0019005">
    <property type="term" value="C:SCF ubiquitin ligase complex"/>
    <property type="evidence" value="ECO:0007669"/>
    <property type="project" value="TreeGrafter"/>
</dbReference>
<keyword evidence="3" id="KW-1185">Reference proteome</keyword>
<evidence type="ECO:0000256" key="1">
    <source>
        <dbReference type="SAM" id="MobiDB-lite"/>
    </source>
</evidence>
<organism evidence="2 3">
    <name type="scientific">Armillaria novae-zelandiae</name>
    <dbReference type="NCBI Taxonomy" id="153914"/>
    <lineage>
        <taxon>Eukaryota</taxon>
        <taxon>Fungi</taxon>
        <taxon>Dikarya</taxon>
        <taxon>Basidiomycota</taxon>
        <taxon>Agaricomycotina</taxon>
        <taxon>Agaricomycetes</taxon>
        <taxon>Agaricomycetidae</taxon>
        <taxon>Agaricales</taxon>
        <taxon>Marasmiineae</taxon>
        <taxon>Physalacriaceae</taxon>
        <taxon>Armillaria</taxon>
    </lineage>
</organism>
<dbReference type="Gene3D" id="3.80.10.10">
    <property type="entry name" value="Ribonuclease Inhibitor"/>
    <property type="match status" value="2"/>
</dbReference>
<dbReference type="Proteomes" id="UP001175227">
    <property type="component" value="Unassembled WGS sequence"/>
</dbReference>
<evidence type="ECO:0000313" key="2">
    <source>
        <dbReference type="EMBL" id="KAK0473161.1"/>
    </source>
</evidence>
<evidence type="ECO:0000313" key="3">
    <source>
        <dbReference type="Proteomes" id="UP001175227"/>
    </source>
</evidence>
<dbReference type="PANTHER" id="PTHR13318">
    <property type="entry name" value="PARTNER OF PAIRED, ISOFORM B-RELATED"/>
    <property type="match status" value="1"/>
</dbReference>
<dbReference type="EMBL" id="JAUEPR010000034">
    <property type="protein sequence ID" value="KAK0473161.1"/>
    <property type="molecule type" value="Genomic_DNA"/>
</dbReference>
<feature type="non-terminal residue" evidence="2">
    <location>
        <position position="1"/>
    </location>
</feature>
<dbReference type="InterPro" id="IPR032675">
    <property type="entry name" value="LRR_dom_sf"/>
</dbReference>
<protein>
    <submittedName>
        <fullName evidence="2">RNI-like protein</fullName>
    </submittedName>
</protein>
<feature type="region of interest" description="Disordered" evidence="1">
    <location>
        <begin position="512"/>
        <end position="531"/>
    </location>
</feature>
<name>A0AA39NWG9_9AGAR</name>
<sequence length="531" mass="57930">RHPNKRHRTAGSVFGAPSEADYPSAQLNYPSSAASSTRALPVYTVPSLVTLCARVFTAKFVQLHNNQTIWKVTSQYLQVLPGELKGRIFGMLTAAWPTYLSHEIIVTYFLNGSSVTLSSNLPGVNRNTISSIKRFGASLRELRLTGFEKIPDEAFASIIPSALQLRVLVLSGCSRVSGKTVLAASKCTQLRVANFNYTSVTPTSLAVLLVACSELEVLKLAKVSNWTDTTFSKFLSGVDDTFRHVNLRNLKLRQTAVSDHSMMTFTTICPNLRRLDISFTGIRKPSLWVDQAPHLEKLCLTSTAISSGELCSTIRNLSKLKTLAIGALGVGTSPNTTINNTSSMTLNDHDLILVSDLLAEHGRLESLSLVSNTKLSLTRRESSALCHMISRVGRKCKHLNLSSIPSLRSSDLAGLMPTFEDDEPSALQTLMLNNTGVDDEVAPFISCCPELATLELAGTKITNDGLFPIIHACPKLVNLDLTSCRGIKVVDRRRFFEVSGILFLDIFTKGSARSGSRPGRDTHTFSNVHSS</sequence>
<proteinExistence type="predicted"/>
<accession>A0AA39NWG9</accession>
<gene>
    <name evidence="2" type="ORF">IW261DRAFT_1342914</name>
</gene>